<sequence length="80" mass="9299">MSSIKGNLYVNHSLQDLVSIDKKRIPSSPKFNMKEKDSVKHGVKSFDLNKIPFEEGELHPDPEMHHLILSMLKVMYPEFF</sequence>
<name>A0A7J6VHQ0_THATH</name>
<dbReference type="Proteomes" id="UP000554482">
    <property type="component" value="Unassembled WGS sequence"/>
</dbReference>
<reference evidence="1 2" key="1">
    <citation type="submission" date="2020-06" db="EMBL/GenBank/DDBJ databases">
        <title>Transcriptomic and genomic resources for Thalictrum thalictroides and T. hernandezii: Facilitating candidate gene discovery in an emerging model plant lineage.</title>
        <authorList>
            <person name="Arias T."/>
            <person name="Riano-Pachon D.M."/>
            <person name="Di Stilio V.S."/>
        </authorList>
    </citation>
    <scope>NUCLEOTIDE SEQUENCE [LARGE SCALE GENOMIC DNA]</scope>
    <source>
        <strain evidence="2">cv. WT478/WT964</strain>
        <tissue evidence="1">Leaves</tissue>
    </source>
</reference>
<dbReference type="AlphaFoldDB" id="A0A7J6VHQ0"/>
<protein>
    <submittedName>
        <fullName evidence="1">Uncharacterized protein</fullName>
    </submittedName>
</protein>
<dbReference type="EMBL" id="JABWDY010033045">
    <property type="protein sequence ID" value="KAF5183720.1"/>
    <property type="molecule type" value="Genomic_DNA"/>
</dbReference>
<organism evidence="1 2">
    <name type="scientific">Thalictrum thalictroides</name>
    <name type="common">Rue-anemone</name>
    <name type="synonym">Anemone thalictroides</name>
    <dbReference type="NCBI Taxonomy" id="46969"/>
    <lineage>
        <taxon>Eukaryota</taxon>
        <taxon>Viridiplantae</taxon>
        <taxon>Streptophyta</taxon>
        <taxon>Embryophyta</taxon>
        <taxon>Tracheophyta</taxon>
        <taxon>Spermatophyta</taxon>
        <taxon>Magnoliopsida</taxon>
        <taxon>Ranunculales</taxon>
        <taxon>Ranunculaceae</taxon>
        <taxon>Thalictroideae</taxon>
        <taxon>Thalictrum</taxon>
    </lineage>
</organism>
<keyword evidence="2" id="KW-1185">Reference proteome</keyword>
<accession>A0A7J6VHQ0</accession>
<evidence type="ECO:0000313" key="1">
    <source>
        <dbReference type="EMBL" id="KAF5183720.1"/>
    </source>
</evidence>
<proteinExistence type="predicted"/>
<evidence type="ECO:0000313" key="2">
    <source>
        <dbReference type="Proteomes" id="UP000554482"/>
    </source>
</evidence>
<comment type="caution">
    <text evidence="1">The sequence shown here is derived from an EMBL/GenBank/DDBJ whole genome shotgun (WGS) entry which is preliminary data.</text>
</comment>
<gene>
    <name evidence="1" type="ORF">FRX31_026693</name>
</gene>